<accession>A0A4P9WWC5</accession>
<evidence type="ECO:0000313" key="3">
    <source>
        <dbReference type="EMBL" id="RKO97731.1"/>
    </source>
</evidence>
<feature type="chain" id="PRO_5020332858" evidence="2">
    <location>
        <begin position="22"/>
        <end position="648"/>
    </location>
</feature>
<dbReference type="EMBL" id="ML009181">
    <property type="protein sequence ID" value="RKO97731.1"/>
    <property type="molecule type" value="Genomic_DNA"/>
</dbReference>
<proteinExistence type="predicted"/>
<reference evidence="4" key="1">
    <citation type="journal article" date="2018" name="Nat. Microbiol.">
        <title>Leveraging single-cell genomics to expand the fungal tree of life.</title>
        <authorList>
            <person name="Ahrendt S.R."/>
            <person name="Quandt C.A."/>
            <person name="Ciobanu D."/>
            <person name="Clum A."/>
            <person name="Salamov A."/>
            <person name="Andreopoulos B."/>
            <person name="Cheng J.F."/>
            <person name="Woyke T."/>
            <person name="Pelin A."/>
            <person name="Henrissat B."/>
            <person name="Reynolds N.K."/>
            <person name="Benny G.L."/>
            <person name="Smith M.E."/>
            <person name="James T.Y."/>
            <person name="Grigoriev I.V."/>
        </authorList>
    </citation>
    <scope>NUCLEOTIDE SEQUENCE [LARGE SCALE GENOMIC DNA]</scope>
    <source>
        <strain evidence="4">ATCC 52028</strain>
    </source>
</reference>
<evidence type="ECO:0000256" key="2">
    <source>
        <dbReference type="SAM" id="SignalP"/>
    </source>
</evidence>
<keyword evidence="2" id="KW-0732">Signal</keyword>
<organism evidence="3 4">
    <name type="scientific">Caulochytrium protostelioides</name>
    <dbReference type="NCBI Taxonomy" id="1555241"/>
    <lineage>
        <taxon>Eukaryota</taxon>
        <taxon>Fungi</taxon>
        <taxon>Fungi incertae sedis</taxon>
        <taxon>Chytridiomycota</taxon>
        <taxon>Chytridiomycota incertae sedis</taxon>
        <taxon>Chytridiomycetes</taxon>
        <taxon>Caulochytriales</taxon>
        <taxon>Caulochytriaceae</taxon>
        <taxon>Caulochytrium</taxon>
    </lineage>
</organism>
<feature type="signal peptide" evidence="2">
    <location>
        <begin position="1"/>
        <end position="21"/>
    </location>
</feature>
<sequence length="648" mass="72207">MLLGLFLRLTLLSVGIDQVIAPAPPSGLNRLPAGSSDNLRSATIMQGHQHPPYRASETKPEMGPVPAMHKPATLSLGARLSGSESTFSWNRSGKEHSISWSQGSPMSVVVQMSQYNPFDPRVFNHYHPEAGYGHKSRPGPTMQMSAEPRPRPAISGLSSSAADPAGVENSATESEGRDQWGQLELPTRSTESSARPTGFDPGLELPRAPGSHDISVWLAKLTPNAFVDIDKVFYLNPSLQEVAPYDFPARFQEWSKMPTIITVTLFRDIIASLIEVPESLKMGRSAHAISGLTDAYRMWQIASFATWLSRHTGFFMHLASTDLPKKSYWTGMSKSWTPLLYYAVSVPAIARVVVLCNHMLEVQQLDLARSAVFRLREMAIKKQGSTKVASPRIKNIIEDLTANALPADPAQTPHTDFDQVIKSLAAYERSQHPELEDSKAEVARFSGDSWLDFIWNTMRSIIKKPLTAEAEITSVLLESALHPKFVKESNSDILLELANDPDGLLADYFFQLHSSLTNLIVGPLEVLRQRFGQTRHAIEQYEKFCQDQTSLRQNVDAGVLDDSIYDLTRYYESCLKSIFPPDMVFPKMVGRQVEELTKIFRPMELALSTELKGDNALEFLEAIRPFFKRCTNAAITHRPLGELISLIE</sequence>
<feature type="region of interest" description="Disordered" evidence="1">
    <location>
        <begin position="129"/>
        <end position="205"/>
    </location>
</feature>
<gene>
    <name evidence="3" type="ORF">CAUPRSCDRAFT_10614</name>
</gene>
<name>A0A4P9WWC5_9FUNG</name>
<evidence type="ECO:0000313" key="4">
    <source>
        <dbReference type="Proteomes" id="UP000268535"/>
    </source>
</evidence>
<evidence type="ECO:0000256" key="1">
    <source>
        <dbReference type="SAM" id="MobiDB-lite"/>
    </source>
</evidence>
<dbReference type="Proteomes" id="UP000268535">
    <property type="component" value="Unassembled WGS sequence"/>
</dbReference>
<protein>
    <submittedName>
        <fullName evidence="3">Uncharacterized protein</fullName>
    </submittedName>
</protein>
<dbReference type="AlphaFoldDB" id="A0A4P9WWC5"/>